<evidence type="ECO:0000313" key="2">
    <source>
        <dbReference type="Proteomes" id="UP000264589"/>
    </source>
</evidence>
<dbReference type="SUPFAM" id="SSF51621">
    <property type="entry name" value="Phosphoenolpyruvate/pyruvate domain"/>
    <property type="match status" value="1"/>
</dbReference>
<name>A0A371RLD5_9PROT</name>
<protein>
    <recommendedName>
        <fullName evidence="3">Isocitrate lyase/PEP mutase family protein</fullName>
    </recommendedName>
</protein>
<dbReference type="AlphaFoldDB" id="A0A371RLD5"/>
<dbReference type="InParanoid" id="A0A371RLD5"/>
<evidence type="ECO:0000313" key="1">
    <source>
        <dbReference type="EMBL" id="RFB06253.1"/>
    </source>
</evidence>
<proteinExistence type="predicted"/>
<dbReference type="GO" id="GO:0016833">
    <property type="term" value="F:oxo-acid-lyase activity"/>
    <property type="evidence" value="ECO:0007669"/>
    <property type="project" value="UniProtKB-ARBA"/>
</dbReference>
<dbReference type="PANTHER" id="PTHR42905:SF5">
    <property type="entry name" value="CARBOXYVINYL-CARBOXYPHOSPHONATE PHOSPHORYLMUTASE, CHLOROPLASTIC"/>
    <property type="match status" value="1"/>
</dbReference>
<dbReference type="Pfam" id="PF13714">
    <property type="entry name" value="PEP_mutase"/>
    <property type="match status" value="1"/>
</dbReference>
<dbReference type="InterPro" id="IPR040442">
    <property type="entry name" value="Pyrv_kinase-like_dom_sf"/>
</dbReference>
<dbReference type="Gene3D" id="3.20.20.60">
    <property type="entry name" value="Phosphoenolpyruvate-binding domains"/>
    <property type="match status" value="1"/>
</dbReference>
<keyword evidence="2" id="KW-1185">Reference proteome</keyword>
<dbReference type="Proteomes" id="UP000264589">
    <property type="component" value="Unassembled WGS sequence"/>
</dbReference>
<gene>
    <name evidence="1" type="ORF">DX908_13845</name>
</gene>
<accession>A0A371RLD5</accession>
<dbReference type="InterPro" id="IPR015813">
    <property type="entry name" value="Pyrv/PenolPyrv_kinase-like_dom"/>
</dbReference>
<sequence length="291" mass="30640">MAGRPELTTRPSIRALLSAPGCTVLPGAAEVLSARIMEEQGFEAVYAGGNAIGLAHGKAQPFVSAVETADTISRIVRATGCAVLADVGAGFGEGAHLDQAIREIEAAGAGGIHIDDQPYPKPVGYHRGEGRLETLDIVRSRFEVACKARRDSDTLLIARTDALRVTGDIDEVVTRGRALQSAGAEALIVLDLDPAQAGRVREALPDLPLIWIGGVKAPVPSQDDLHKAGFDMALFPFLTVAAMASAVTELWGMFAETGRVSVDEAKLPDMLKLAGRISGLPRAFQIDEEAV</sequence>
<dbReference type="EMBL" id="QUQO01000001">
    <property type="protein sequence ID" value="RFB06253.1"/>
    <property type="molecule type" value="Genomic_DNA"/>
</dbReference>
<dbReference type="CDD" id="cd00377">
    <property type="entry name" value="ICL_PEPM"/>
    <property type="match status" value="1"/>
</dbReference>
<dbReference type="InterPro" id="IPR039556">
    <property type="entry name" value="ICL/PEPM"/>
</dbReference>
<organism evidence="1 2">
    <name type="scientific">Parvularcula marina</name>
    <dbReference type="NCBI Taxonomy" id="2292771"/>
    <lineage>
        <taxon>Bacteria</taxon>
        <taxon>Pseudomonadati</taxon>
        <taxon>Pseudomonadota</taxon>
        <taxon>Alphaproteobacteria</taxon>
        <taxon>Parvularculales</taxon>
        <taxon>Parvularculaceae</taxon>
        <taxon>Parvularcula</taxon>
    </lineage>
</organism>
<dbReference type="PANTHER" id="PTHR42905">
    <property type="entry name" value="PHOSPHOENOLPYRUVATE CARBOXYLASE"/>
    <property type="match status" value="1"/>
</dbReference>
<comment type="caution">
    <text evidence="1">The sequence shown here is derived from an EMBL/GenBank/DDBJ whole genome shotgun (WGS) entry which is preliminary data.</text>
</comment>
<reference evidence="1 2" key="1">
    <citation type="submission" date="2018-08" db="EMBL/GenBank/DDBJ databases">
        <title>Parvularcula sp. SM1705, isolated from surface water of the South Sea China.</title>
        <authorList>
            <person name="Sun L."/>
        </authorList>
    </citation>
    <scope>NUCLEOTIDE SEQUENCE [LARGE SCALE GENOMIC DNA]</scope>
    <source>
        <strain evidence="1 2">SM1705</strain>
    </source>
</reference>
<evidence type="ECO:0008006" key="3">
    <source>
        <dbReference type="Google" id="ProtNLM"/>
    </source>
</evidence>